<dbReference type="GO" id="GO:0005840">
    <property type="term" value="C:ribosome"/>
    <property type="evidence" value="ECO:0007669"/>
    <property type="project" value="InterPro"/>
</dbReference>
<evidence type="ECO:0000256" key="1">
    <source>
        <dbReference type="ARBA" id="ARBA00006956"/>
    </source>
</evidence>
<dbReference type="SMART" id="SM00739">
    <property type="entry name" value="KOW"/>
    <property type="match status" value="1"/>
</dbReference>
<dbReference type="RefSeq" id="WP_103286680.1">
    <property type="nucleotide sequence ID" value="NZ_LT981265.1"/>
</dbReference>
<keyword evidence="9" id="KW-1185">Reference proteome</keyword>
<dbReference type="HAMAP" id="MF_00950">
    <property type="entry name" value="Spt5_arch"/>
    <property type="match status" value="1"/>
</dbReference>
<dbReference type="InterPro" id="IPR008991">
    <property type="entry name" value="Translation_prot_SH3-like_sf"/>
</dbReference>
<dbReference type="InterPro" id="IPR005100">
    <property type="entry name" value="NGN-domain"/>
</dbReference>
<feature type="domain" description="KOW" evidence="7">
    <location>
        <begin position="92"/>
        <end position="119"/>
    </location>
</feature>
<comment type="similarity">
    <text evidence="4">Belongs to the archaeal Spt5 family.</text>
</comment>
<sequence length="156" mass="17395">MPESKFFIIRTTGGQEHTVARLIENRIAIKNIGILSVLVLDNMKGYIIIEAMDGNALIEALSGLKHVRGQLKGEMDFKDIEGMLIKKPAVSELAVDDVVEIIGGPFKGMKARITRVDYDKQEARVVLLDAQYQLPVTIDTNYLKLLQKASQQQKAE</sequence>
<keyword evidence="2 4" id="KW-0805">Transcription regulation</keyword>
<evidence type="ECO:0000256" key="3">
    <source>
        <dbReference type="ARBA" id="ARBA00023163"/>
    </source>
</evidence>
<gene>
    <name evidence="8" type="primary">spt</name>
    <name evidence="4" type="synonym">spt5</name>
    <name evidence="8" type="ORF">NCAV_1547</name>
</gene>
<dbReference type="AlphaFoldDB" id="A0A2K5AST8"/>
<keyword evidence="8" id="KW-0648">Protein biosynthesis</keyword>
<dbReference type="GO" id="GO:0003735">
    <property type="term" value="F:structural constituent of ribosome"/>
    <property type="evidence" value="ECO:0007669"/>
    <property type="project" value="InterPro"/>
</dbReference>
<dbReference type="Gene3D" id="2.30.30.30">
    <property type="match status" value="1"/>
</dbReference>
<dbReference type="Proteomes" id="UP000236248">
    <property type="component" value="Chromosome NCAV"/>
</dbReference>
<comment type="similarity">
    <text evidence="1">Belongs to the SPT5 family.</text>
</comment>
<dbReference type="Pfam" id="PF03439">
    <property type="entry name" value="Spt5-NGN"/>
    <property type="match status" value="1"/>
</dbReference>
<dbReference type="EMBL" id="LT981265">
    <property type="protein sequence ID" value="SPC34712.1"/>
    <property type="molecule type" value="Genomic_DNA"/>
</dbReference>
<dbReference type="SMART" id="SM00738">
    <property type="entry name" value="NGN"/>
    <property type="match status" value="1"/>
</dbReference>
<organism evidence="8 9">
    <name type="scientific">Candidatus Nitrosocaldus cavascurensis</name>
    <dbReference type="NCBI Taxonomy" id="2058097"/>
    <lineage>
        <taxon>Archaea</taxon>
        <taxon>Nitrososphaerota</taxon>
        <taxon>Nitrososphaeria</taxon>
        <taxon>Candidatus Nitrosocaldales</taxon>
        <taxon>Candidatus Nitrosocaldaceae</taxon>
        <taxon>Candidatus Nitrosocaldus</taxon>
    </lineage>
</organism>
<dbReference type="InterPro" id="IPR005825">
    <property type="entry name" value="Ribosomal_uL24_CS"/>
</dbReference>
<dbReference type="InterPro" id="IPR014722">
    <property type="entry name" value="Rib_uL2_dom2"/>
</dbReference>
<evidence type="ECO:0000256" key="5">
    <source>
        <dbReference type="NCBIfam" id="TIGR00405"/>
    </source>
</evidence>
<dbReference type="GO" id="GO:0003746">
    <property type="term" value="F:translation elongation factor activity"/>
    <property type="evidence" value="ECO:0007669"/>
    <property type="project" value="UniProtKB-KW"/>
</dbReference>
<evidence type="ECO:0000259" key="6">
    <source>
        <dbReference type="SMART" id="SM00738"/>
    </source>
</evidence>
<proteinExistence type="inferred from homology"/>
<dbReference type="InterPro" id="IPR011590">
    <property type="entry name" value="Spt5_arc"/>
</dbReference>
<name>A0A2K5AST8_9ARCH</name>
<dbReference type="InterPro" id="IPR036735">
    <property type="entry name" value="NGN_dom_sf"/>
</dbReference>
<dbReference type="Gene3D" id="3.30.70.940">
    <property type="entry name" value="NusG, N-terminal domain"/>
    <property type="match status" value="1"/>
</dbReference>
<dbReference type="CDD" id="cd06091">
    <property type="entry name" value="KOW_NusG"/>
    <property type="match status" value="1"/>
</dbReference>
<evidence type="ECO:0000259" key="7">
    <source>
        <dbReference type="SMART" id="SM00739"/>
    </source>
</evidence>
<feature type="domain" description="NusG-like N-terminal" evidence="6">
    <location>
        <begin position="3"/>
        <end position="87"/>
    </location>
</feature>
<dbReference type="KEGG" id="ncv:NCAV_1547"/>
<keyword evidence="3 4" id="KW-0804">Transcription</keyword>
<dbReference type="InterPro" id="IPR006645">
    <property type="entry name" value="NGN-like_dom"/>
</dbReference>
<comment type="function">
    <text evidence="4">Stimulates transcription elongation.</text>
</comment>
<dbReference type="InterPro" id="IPR005824">
    <property type="entry name" value="KOW"/>
</dbReference>
<evidence type="ECO:0000256" key="2">
    <source>
        <dbReference type="ARBA" id="ARBA00023015"/>
    </source>
</evidence>
<dbReference type="GO" id="GO:0006355">
    <property type="term" value="P:regulation of DNA-templated transcription"/>
    <property type="evidence" value="ECO:0007669"/>
    <property type="project" value="UniProtKB-UniRule"/>
</dbReference>
<evidence type="ECO:0000313" key="8">
    <source>
        <dbReference type="EMBL" id="SPC34712.1"/>
    </source>
</evidence>
<evidence type="ECO:0000256" key="4">
    <source>
        <dbReference type="HAMAP-Rule" id="MF_00950"/>
    </source>
</evidence>
<dbReference type="Pfam" id="PF00467">
    <property type="entry name" value="KOW"/>
    <property type="match status" value="1"/>
</dbReference>
<dbReference type="GeneID" id="41595538"/>
<dbReference type="SUPFAM" id="SSF50104">
    <property type="entry name" value="Translation proteins SH3-like domain"/>
    <property type="match status" value="1"/>
</dbReference>
<accession>A0A2K5AST8</accession>
<dbReference type="PROSITE" id="PS01108">
    <property type="entry name" value="RIBOSOMAL_L24"/>
    <property type="match status" value="1"/>
</dbReference>
<dbReference type="CDD" id="cd09887">
    <property type="entry name" value="NGN_Arch"/>
    <property type="match status" value="1"/>
</dbReference>
<dbReference type="GO" id="GO:0006354">
    <property type="term" value="P:DNA-templated transcription elongation"/>
    <property type="evidence" value="ECO:0007669"/>
    <property type="project" value="InterPro"/>
</dbReference>
<keyword evidence="8" id="KW-0251">Elongation factor</keyword>
<evidence type="ECO:0000313" key="9">
    <source>
        <dbReference type="Proteomes" id="UP000236248"/>
    </source>
</evidence>
<protein>
    <recommendedName>
        <fullName evidence="4 5">Transcription elongation factor Spt5</fullName>
    </recommendedName>
</protein>
<dbReference type="NCBIfam" id="TIGR00405">
    <property type="entry name" value="KOW_elon_Spt5"/>
    <property type="match status" value="1"/>
</dbReference>
<reference evidence="9" key="1">
    <citation type="submission" date="2018-01" db="EMBL/GenBank/DDBJ databases">
        <authorList>
            <person name="Kerou L M."/>
        </authorList>
    </citation>
    <scope>NUCLEOTIDE SEQUENCE [LARGE SCALE GENOMIC DNA]</scope>
    <source>
        <strain evidence="9">SCU2</strain>
    </source>
</reference>
<comment type="subunit">
    <text evidence="4">Heterodimer composed of Spt4 and Spt5. Interacts with RNA polymerase (RNAP).</text>
</comment>